<evidence type="ECO:0000259" key="3">
    <source>
        <dbReference type="Pfam" id="PF07261"/>
    </source>
</evidence>
<protein>
    <submittedName>
        <fullName evidence="4">DnaD and phage-associated domain protein</fullName>
    </submittedName>
</protein>
<evidence type="ECO:0000313" key="5">
    <source>
        <dbReference type="Proteomes" id="UP000072353"/>
    </source>
</evidence>
<organism evidence="4 5">
    <name type="scientific">Streptococcus suis</name>
    <dbReference type="NCBI Taxonomy" id="1307"/>
    <lineage>
        <taxon>Bacteria</taxon>
        <taxon>Bacillati</taxon>
        <taxon>Bacillota</taxon>
        <taxon>Bacilli</taxon>
        <taxon>Lactobacillales</taxon>
        <taxon>Streptococcaceae</taxon>
        <taxon>Streptococcus</taxon>
    </lineage>
</organism>
<dbReference type="PANTHER" id="PTHR37293:SF5">
    <property type="entry name" value="DNA REPLICATION PROTEIN"/>
    <property type="match status" value="1"/>
</dbReference>
<dbReference type="Pfam" id="PF07261">
    <property type="entry name" value="DnaB_2"/>
    <property type="match status" value="1"/>
</dbReference>
<dbReference type="EMBL" id="FILL01000013">
    <property type="protein sequence ID" value="CYX63600.1"/>
    <property type="molecule type" value="Genomic_DNA"/>
</dbReference>
<evidence type="ECO:0000259" key="2">
    <source>
        <dbReference type="Pfam" id="PF06970"/>
    </source>
</evidence>
<name>A0AB33UBG2_STRSU</name>
<dbReference type="AlphaFoldDB" id="A0AB33UBG2"/>
<comment type="caution">
    <text evidence="4">The sequence shown here is derived from an EMBL/GenBank/DDBJ whole genome shotgun (WGS) entry which is preliminary data.</text>
</comment>
<accession>A0AB33UBG2</accession>
<dbReference type="Gene3D" id="1.10.10.630">
    <property type="entry name" value="DnaD domain-like"/>
    <property type="match status" value="1"/>
</dbReference>
<feature type="domain" description="Replication initiator A N-terminal" evidence="2">
    <location>
        <begin position="15"/>
        <end position="91"/>
    </location>
</feature>
<gene>
    <name evidence="4" type="ORF">ERS132521_01523</name>
</gene>
<reference evidence="4 5" key="1">
    <citation type="submission" date="2016-02" db="EMBL/GenBank/DDBJ databases">
        <authorList>
            <consortium name="Pathogen Informatics"/>
        </authorList>
    </citation>
    <scope>NUCLEOTIDE SEQUENCE [LARGE SCALE GENOMIC DNA]</scope>
    <source>
        <strain evidence="4 5">SS975</strain>
    </source>
</reference>
<dbReference type="NCBIfam" id="TIGR01446">
    <property type="entry name" value="DnaD_dom"/>
    <property type="match status" value="1"/>
</dbReference>
<proteinExistence type="inferred from homology"/>
<dbReference type="InterPro" id="IPR010724">
    <property type="entry name" value="RepA_N"/>
</dbReference>
<evidence type="ECO:0000313" key="4">
    <source>
        <dbReference type="EMBL" id="CYX63600.1"/>
    </source>
</evidence>
<sequence length="337" mass="38711">METATFFKNEVEKFQYYQFPKWLMKEPYCELSLLAKMVYTLLYDRLGLSIKNEWYDEDGKVYIHYSNEKLAGKDGGVNCSIPTVIKAKKELTNAGLLTEVRQGLTLSNRIYLKGPNILNQEVKNFKYRSKNSLVPDDKNLKTNKTEKSKTEYSNDYDTDMTDLISAFQKAFRGHTPTPFQYEDLEKFHNEDGLTIEIMIEAIKRTSNNNANFHYLQGILRNWAKKGIQTMEQVIADDLAFEQKKNGRSAINPKPAQTNVPAWALEEIEENNSEEAMQRMQALKARMLADEKDEPVPEWAEKVLASQQTAEGQAKLAEIYAELEAMENGETGHSETRS</sequence>
<dbReference type="InterPro" id="IPR053162">
    <property type="entry name" value="DnaD"/>
</dbReference>
<dbReference type="Pfam" id="PF06970">
    <property type="entry name" value="RepA_N"/>
    <property type="match status" value="1"/>
</dbReference>
<feature type="domain" description="DnaB/C C-terminal" evidence="3">
    <location>
        <begin position="166"/>
        <end position="235"/>
    </location>
</feature>
<evidence type="ECO:0000256" key="1">
    <source>
        <dbReference type="ARBA" id="ARBA00093462"/>
    </source>
</evidence>
<dbReference type="PANTHER" id="PTHR37293">
    <property type="entry name" value="PHAGE REPLICATION PROTEIN-RELATED"/>
    <property type="match status" value="1"/>
</dbReference>
<dbReference type="SUPFAM" id="SSF158499">
    <property type="entry name" value="DnaD domain-like"/>
    <property type="match status" value="1"/>
</dbReference>
<dbReference type="Proteomes" id="UP000072353">
    <property type="component" value="Unassembled WGS sequence"/>
</dbReference>
<dbReference type="RefSeq" id="WP_044776306.1">
    <property type="nucleotide sequence ID" value="NZ_CEKE01000021.1"/>
</dbReference>
<comment type="similarity">
    <text evidence="1">Belongs to the DnaB/DnaD family.</text>
</comment>
<dbReference type="InterPro" id="IPR034829">
    <property type="entry name" value="DnaD-like_sf"/>
</dbReference>
<dbReference type="InterPro" id="IPR006343">
    <property type="entry name" value="DnaB/C_C"/>
</dbReference>